<dbReference type="PANTHER" id="PTHR46224:SF64">
    <property type="entry name" value="IQ MOTIF AND ANKYRIN REPEAT DOMAIN-CONTAINING PROTEIN 1"/>
    <property type="match status" value="1"/>
</dbReference>
<feature type="chain" id="PRO_5016320719" evidence="2">
    <location>
        <begin position="19"/>
        <end position="497"/>
    </location>
</feature>
<dbReference type="AlphaFoldDB" id="A0A319DRB4"/>
<dbReference type="InterPro" id="IPR051616">
    <property type="entry name" value="Cul2-RING_E3_ligase_SR"/>
</dbReference>
<dbReference type="SMART" id="SM00248">
    <property type="entry name" value="ANK"/>
    <property type="match status" value="3"/>
</dbReference>
<keyword evidence="2" id="KW-0732">Signal</keyword>
<protein>
    <submittedName>
        <fullName evidence="3">Uncharacterized protein</fullName>
    </submittedName>
</protein>
<evidence type="ECO:0000256" key="2">
    <source>
        <dbReference type="SAM" id="SignalP"/>
    </source>
</evidence>
<evidence type="ECO:0000313" key="3">
    <source>
        <dbReference type="EMBL" id="PYI00191.1"/>
    </source>
</evidence>
<feature type="compositionally biased region" description="Acidic residues" evidence="1">
    <location>
        <begin position="466"/>
        <end position="475"/>
    </location>
</feature>
<dbReference type="InterPro" id="IPR036770">
    <property type="entry name" value="Ankyrin_rpt-contain_sf"/>
</dbReference>
<feature type="region of interest" description="Disordered" evidence="1">
    <location>
        <begin position="447"/>
        <end position="497"/>
    </location>
</feature>
<organism evidence="3 4">
    <name type="scientific">Aspergillus ellipticus CBS 707.79</name>
    <dbReference type="NCBI Taxonomy" id="1448320"/>
    <lineage>
        <taxon>Eukaryota</taxon>
        <taxon>Fungi</taxon>
        <taxon>Dikarya</taxon>
        <taxon>Ascomycota</taxon>
        <taxon>Pezizomycotina</taxon>
        <taxon>Eurotiomycetes</taxon>
        <taxon>Eurotiomycetidae</taxon>
        <taxon>Eurotiales</taxon>
        <taxon>Aspergillaceae</taxon>
        <taxon>Aspergillus</taxon>
        <taxon>Aspergillus subgen. Circumdati</taxon>
    </lineage>
</organism>
<dbReference type="OrthoDB" id="4772757at2759"/>
<dbReference type="EMBL" id="KZ825797">
    <property type="protein sequence ID" value="PYI00191.1"/>
    <property type="molecule type" value="Genomic_DNA"/>
</dbReference>
<dbReference type="Proteomes" id="UP000247810">
    <property type="component" value="Unassembled WGS sequence"/>
</dbReference>
<gene>
    <name evidence="3" type="ORF">BO71DRAFT_424598</name>
</gene>
<dbReference type="SUPFAM" id="SSF48403">
    <property type="entry name" value="Ankyrin repeat"/>
    <property type="match status" value="1"/>
</dbReference>
<keyword evidence="4" id="KW-1185">Reference proteome</keyword>
<evidence type="ECO:0000256" key="1">
    <source>
        <dbReference type="SAM" id="MobiDB-lite"/>
    </source>
</evidence>
<proteinExistence type="predicted"/>
<accession>A0A319DRB4</accession>
<dbReference type="Pfam" id="PF12796">
    <property type="entry name" value="Ank_2"/>
    <property type="match status" value="1"/>
</dbReference>
<reference evidence="3 4" key="1">
    <citation type="submission" date="2018-02" db="EMBL/GenBank/DDBJ databases">
        <title>The genomes of Aspergillus section Nigri reveals drivers in fungal speciation.</title>
        <authorList>
            <consortium name="DOE Joint Genome Institute"/>
            <person name="Vesth T.C."/>
            <person name="Nybo J."/>
            <person name="Theobald S."/>
            <person name="Brandl J."/>
            <person name="Frisvad J.C."/>
            <person name="Nielsen K.F."/>
            <person name="Lyhne E.K."/>
            <person name="Kogle M.E."/>
            <person name="Kuo A."/>
            <person name="Riley R."/>
            <person name="Clum A."/>
            <person name="Nolan M."/>
            <person name="Lipzen A."/>
            <person name="Salamov A."/>
            <person name="Henrissat B."/>
            <person name="Wiebenga A."/>
            <person name="De vries R.P."/>
            <person name="Grigoriev I.V."/>
            <person name="Mortensen U.H."/>
            <person name="Andersen M.R."/>
            <person name="Baker S.E."/>
        </authorList>
    </citation>
    <scope>NUCLEOTIDE SEQUENCE [LARGE SCALE GENOMIC DNA]</scope>
    <source>
        <strain evidence="3 4">CBS 707.79</strain>
    </source>
</reference>
<evidence type="ECO:0000313" key="4">
    <source>
        <dbReference type="Proteomes" id="UP000247810"/>
    </source>
</evidence>
<dbReference type="Gene3D" id="1.25.40.20">
    <property type="entry name" value="Ankyrin repeat-containing domain"/>
    <property type="match status" value="2"/>
</dbReference>
<feature type="compositionally biased region" description="Polar residues" evidence="1">
    <location>
        <begin position="447"/>
        <end position="461"/>
    </location>
</feature>
<dbReference type="VEuPathDB" id="FungiDB:BO71DRAFT_424598"/>
<name>A0A319DRB4_9EURO</name>
<feature type="signal peptide" evidence="2">
    <location>
        <begin position="1"/>
        <end position="18"/>
    </location>
</feature>
<dbReference type="STRING" id="1448320.A0A319DRB4"/>
<dbReference type="PANTHER" id="PTHR46224">
    <property type="entry name" value="ANKYRIN REPEAT FAMILY PROTEIN"/>
    <property type="match status" value="1"/>
</dbReference>
<sequence>MAVFALVMLASFIWKIDESYRRLVDHCLQQYNVRKSKGYQHLLGSPLSLSHAFVSTSNVVYRLPLIQWLVRNGADVNFNPEGHETDFFGTPLIAAIMSSLDFDTSIVEFLLNEGAGVNQLARYEDYGNALIAVIQTGKDHIVQYLLKCPDIDVNAQVAVGIVGTALIAALHSEDSRKMEYLLECPGIDVNAQAVVGEHGTALIAACCKGVMVPRFGKLETNFDILLNHNAIDVSATTPHGYYDSALSAACFHNRGDIVKRLLAGIRHSINCQQNRYKVGDIITCIGIKIFALLIRARTPFFDQFKLNILDSPISLHQVHFYPWCSDISFNRENPKQGTFDGNSIILNGALIYSLLEVNTYEYTGLIMFTLIMLKNDSHSWYYIQKLLKQLGFQEPSMSTQRQWQKWLLACPDIMEKHGWEAVSKSDFPETPVPMGIDWDDILCIVESNSPEESGDTGSDQNGYIDGDLDGPEDDNSDGRDDSDSSNSSDSGDTDSSD</sequence>
<dbReference type="InterPro" id="IPR002110">
    <property type="entry name" value="Ankyrin_rpt"/>
</dbReference>